<organism evidence="2 3">
    <name type="scientific">Triticum urartu</name>
    <name type="common">Red wild einkorn</name>
    <name type="synonym">Crithodium urartu</name>
    <dbReference type="NCBI Taxonomy" id="4572"/>
    <lineage>
        <taxon>Eukaryota</taxon>
        <taxon>Viridiplantae</taxon>
        <taxon>Streptophyta</taxon>
        <taxon>Embryophyta</taxon>
        <taxon>Tracheophyta</taxon>
        <taxon>Spermatophyta</taxon>
        <taxon>Magnoliopsida</taxon>
        <taxon>Liliopsida</taxon>
        <taxon>Poales</taxon>
        <taxon>Poaceae</taxon>
        <taxon>BOP clade</taxon>
        <taxon>Pooideae</taxon>
        <taxon>Triticodae</taxon>
        <taxon>Triticeae</taxon>
        <taxon>Triticinae</taxon>
        <taxon>Triticum</taxon>
    </lineage>
</organism>
<dbReference type="Gramene" id="TuG1812G0200002011.01.T01">
    <property type="protein sequence ID" value="TuG1812G0200002011.01.T01"/>
    <property type="gene ID" value="TuG1812G0200002011.01"/>
</dbReference>
<feature type="region of interest" description="Disordered" evidence="1">
    <location>
        <begin position="1"/>
        <end position="83"/>
    </location>
</feature>
<evidence type="ECO:0000313" key="2">
    <source>
        <dbReference type="EnsemblPlants" id="TuG1812G0200002011.01.T01"/>
    </source>
</evidence>
<dbReference type="AlphaFoldDB" id="A0A8R7TFG3"/>
<gene>
    <name evidence="2" type="primary">LOC125536484</name>
</gene>
<evidence type="ECO:0000256" key="1">
    <source>
        <dbReference type="SAM" id="MobiDB-lite"/>
    </source>
</evidence>
<reference evidence="2" key="2">
    <citation type="submission" date="2018-03" db="EMBL/GenBank/DDBJ databases">
        <title>The Triticum urartu genome reveals the dynamic nature of wheat genome evolution.</title>
        <authorList>
            <person name="Ling H."/>
            <person name="Ma B."/>
            <person name="Shi X."/>
            <person name="Liu H."/>
            <person name="Dong L."/>
            <person name="Sun H."/>
            <person name="Cao Y."/>
            <person name="Gao Q."/>
            <person name="Zheng S."/>
            <person name="Li Y."/>
            <person name="Yu Y."/>
            <person name="Du H."/>
            <person name="Qi M."/>
            <person name="Li Y."/>
            <person name="Yu H."/>
            <person name="Cui Y."/>
            <person name="Wang N."/>
            <person name="Chen C."/>
            <person name="Wu H."/>
            <person name="Zhao Y."/>
            <person name="Zhang J."/>
            <person name="Li Y."/>
            <person name="Zhou W."/>
            <person name="Zhang B."/>
            <person name="Hu W."/>
            <person name="Eijk M."/>
            <person name="Tang J."/>
            <person name="Witsenboer H."/>
            <person name="Zhao S."/>
            <person name="Li Z."/>
            <person name="Zhang A."/>
            <person name="Wang D."/>
            <person name="Liang C."/>
        </authorList>
    </citation>
    <scope>NUCLEOTIDE SEQUENCE [LARGE SCALE GENOMIC DNA]</scope>
    <source>
        <strain evidence="2">cv. G1812</strain>
    </source>
</reference>
<feature type="compositionally biased region" description="Basic and acidic residues" evidence="1">
    <location>
        <begin position="20"/>
        <end position="32"/>
    </location>
</feature>
<accession>A0A8R7TFG3</accession>
<keyword evidence="3" id="KW-1185">Reference proteome</keyword>
<dbReference type="EnsemblPlants" id="TuG1812G0200002011.01.T01">
    <property type="protein sequence ID" value="TuG1812G0200002011.01.T01"/>
    <property type="gene ID" value="TuG1812G0200002011.01"/>
</dbReference>
<reference evidence="2" key="3">
    <citation type="submission" date="2022-06" db="UniProtKB">
        <authorList>
            <consortium name="EnsemblPlants"/>
        </authorList>
    </citation>
    <scope>IDENTIFICATION</scope>
</reference>
<sequence>PDAHQITQTPAPQTKPRCACPDRREEPARDPGARGGGGGGDELLQPAAARRRPAAARVRGQGRLPAAGVPSGRLPAPGAGLPASRLPPAGLPAAVRAAAAAPPAAAAEQRAFLHGGMPGRPLLLLSPGRLLLRREGGRKTTINFVQLGLSYPSLTEKCC</sequence>
<feature type="compositionally biased region" description="Polar residues" evidence="1">
    <location>
        <begin position="1"/>
        <end position="12"/>
    </location>
</feature>
<dbReference type="Proteomes" id="UP000015106">
    <property type="component" value="Chromosome 2"/>
</dbReference>
<name>A0A8R7TFG3_TRIUA</name>
<evidence type="ECO:0000313" key="3">
    <source>
        <dbReference type="Proteomes" id="UP000015106"/>
    </source>
</evidence>
<proteinExistence type="predicted"/>
<reference evidence="3" key="1">
    <citation type="journal article" date="2013" name="Nature">
        <title>Draft genome of the wheat A-genome progenitor Triticum urartu.</title>
        <authorList>
            <person name="Ling H.Q."/>
            <person name="Zhao S."/>
            <person name="Liu D."/>
            <person name="Wang J."/>
            <person name="Sun H."/>
            <person name="Zhang C."/>
            <person name="Fan H."/>
            <person name="Li D."/>
            <person name="Dong L."/>
            <person name="Tao Y."/>
            <person name="Gao C."/>
            <person name="Wu H."/>
            <person name="Li Y."/>
            <person name="Cui Y."/>
            <person name="Guo X."/>
            <person name="Zheng S."/>
            <person name="Wang B."/>
            <person name="Yu K."/>
            <person name="Liang Q."/>
            <person name="Yang W."/>
            <person name="Lou X."/>
            <person name="Chen J."/>
            <person name="Feng M."/>
            <person name="Jian J."/>
            <person name="Zhang X."/>
            <person name="Luo G."/>
            <person name="Jiang Y."/>
            <person name="Liu J."/>
            <person name="Wang Z."/>
            <person name="Sha Y."/>
            <person name="Zhang B."/>
            <person name="Wu H."/>
            <person name="Tang D."/>
            <person name="Shen Q."/>
            <person name="Xue P."/>
            <person name="Zou S."/>
            <person name="Wang X."/>
            <person name="Liu X."/>
            <person name="Wang F."/>
            <person name="Yang Y."/>
            <person name="An X."/>
            <person name="Dong Z."/>
            <person name="Zhang K."/>
            <person name="Zhang X."/>
            <person name="Luo M.C."/>
            <person name="Dvorak J."/>
            <person name="Tong Y."/>
            <person name="Wang J."/>
            <person name="Yang H."/>
            <person name="Li Z."/>
            <person name="Wang D."/>
            <person name="Zhang A."/>
            <person name="Wang J."/>
        </authorList>
    </citation>
    <scope>NUCLEOTIDE SEQUENCE</scope>
    <source>
        <strain evidence="3">cv. G1812</strain>
    </source>
</reference>
<protein>
    <submittedName>
        <fullName evidence="2">Uncharacterized protein</fullName>
    </submittedName>
</protein>